<accession>A0AB36K8K7</accession>
<comment type="caution">
    <text evidence="2">The sequence shown here is derived from an EMBL/GenBank/DDBJ whole genome shotgun (WGS) entry which is preliminary data.</text>
</comment>
<sequence>MKFRLDDSIYRPFMERMAELSQTLTSIAQKAGTGNPRFEAAWQRLHRVLVRDKFYEYRVRDRFDLRALSIALGEKRSLRKSIRVTPDLLEAVDEITLKPSSLFVDSLYQYYLRDLDCLDSPKEVGQWLCNKRALLGTANVHDEYILGDNGPKTLAIEAIKRSAEFDSEVKRFGLQDYAHGDFIKRAKQIYYVEQLKSIPLNQPHWLLEEVCRPDVYESRYDESALLGHKVLEILIRRAPAQGIDKSWQECVLAIGGDPRVPRGHLRFVKWWTQIPQDLIKKVHAWLSKLDLKLFLDALEDYSNTFGDADMQRMFPTRKQFLEGLHDKGAIVHTKLYLSRKADYFIKKSYRPEHVPDYSIVNNGDISVIYAELTHGHMVEGSHNCQIWFYERLHSSAPVLSLGSERRSYRSLTKGMDEEMSIYDCNAVDHFPHNPSRFGWQRRSVQVLQAMGVDISASDVLSSENYKQYKRFYGVD</sequence>
<evidence type="ECO:0000313" key="2">
    <source>
        <dbReference type="EMBL" id="OOE45524.1"/>
    </source>
</evidence>
<evidence type="ECO:0000259" key="1">
    <source>
        <dbReference type="Pfam" id="PF15611"/>
    </source>
</evidence>
<dbReference type="InterPro" id="IPR028943">
    <property type="entry name" value="ZorC_EH_Signature_dom"/>
</dbReference>
<gene>
    <name evidence="2" type="ORF">BZG09_03715</name>
</gene>
<dbReference type="Pfam" id="PF15611">
    <property type="entry name" value="EH_Signature"/>
    <property type="match status" value="1"/>
</dbReference>
<dbReference type="AlphaFoldDB" id="A0AB36K8K7"/>
<proteinExistence type="predicted"/>
<organism evidence="2 3">
    <name type="scientific">Salinivibrio kushneri</name>
    <dbReference type="NCBI Taxonomy" id="1908198"/>
    <lineage>
        <taxon>Bacteria</taxon>
        <taxon>Pseudomonadati</taxon>
        <taxon>Pseudomonadota</taxon>
        <taxon>Gammaproteobacteria</taxon>
        <taxon>Vibrionales</taxon>
        <taxon>Vibrionaceae</taxon>
        <taxon>Salinivibrio</taxon>
    </lineage>
</organism>
<dbReference type="EMBL" id="MUEO01000006">
    <property type="protein sequence ID" value="OOE45524.1"/>
    <property type="molecule type" value="Genomic_DNA"/>
</dbReference>
<dbReference type="Proteomes" id="UP000188726">
    <property type="component" value="Unassembled WGS sequence"/>
</dbReference>
<protein>
    <recommendedName>
        <fullName evidence="1">Zorya protein ZorC EH domain-containing protein</fullName>
    </recommendedName>
</protein>
<feature type="domain" description="Zorya protein ZorC EH" evidence="1">
    <location>
        <begin position="18"/>
        <end position="443"/>
    </location>
</feature>
<reference evidence="2 3" key="1">
    <citation type="journal article" date="2017" name="Genome Announc.">
        <title>Draft Genome Sequences of Salinivibrio proteolyticus, Salinivibrio sharmensis, Salinivibrio siamensis, Salinivibrio costicola subsp. alcaliphilus, Salinivibrio costicola subsp. vallismortis, and 29 New Isolates Belonging to the Genus Salinivibrio.</title>
        <authorList>
            <person name="Lopez-Hermoso C."/>
            <person name="de la Haba R.R."/>
            <person name="Sanchez-Porro C."/>
            <person name="Bayliss S.C."/>
            <person name="Feil E.J."/>
            <person name="Ventosa A."/>
        </authorList>
    </citation>
    <scope>NUCLEOTIDE SEQUENCE [LARGE SCALE GENOMIC DNA]</scope>
    <source>
        <strain evidence="2 3">IC202</strain>
    </source>
</reference>
<evidence type="ECO:0000313" key="3">
    <source>
        <dbReference type="Proteomes" id="UP000188726"/>
    </source>
</evidence>
<name>A0AB36K8K7_9GAMM</name>